<evidence type="ECO:0000256" key="4">
    <source>
        <dbReference type="ARBA" id="ARBA00022989"/>
    </source>
</evidence>
<dbReference type="GO" id="GO:0016020">
    <property type="term" value="C:membrane"/>
    <property type="evidence" value="ECO:0007669"/>
    <property type="project" value="UniProtKB-SubCell"/>
</dbReference>
<evidence type="ECO:0000256" key="3">
    <source>
        <dbReference type="ARBA" id="ARBA00022692"/>
    </source>
</evidence>
<sequence>LLASRGRMEEALNVLRKMYEWNGGNKDDYPVKVLSMENVQQSSGENLWRSVVSQTVPLFKPPLLWRTMQLFYLFAICTSTNNVFLLWYPMIVNLFFNSHASGAAVEDQSFCQRVVANISTSIEDDNYVCDDTISLSTMYAGMLLGVVFALMNLAASAVAAYRKLVLMVIFLISTVCLALVELLR</sequence>
<keyword evidence="5 6" id="KW-0472">Membrane</keyword>
<evidence type="ECO:0000256" key="6">
    <source>
        <dbReference type="SAM" id="Phobius"/>
    </source>
</evidence>
<dbReference type="OrthoDB" id="4139357at2759"/>
<keyword evidence="3 6" id="KW-0812">Transmembrane</keyword>
<organism evidence="7">
    <name type="scientific">Pectinophora gossypiella</name>
    <name type="common">Cotton pink bollworm</name>
    <name type="synonym">Depressaria gossypiella</name>
    <dbReference type="NCBI Taxonomy" id="13191"/>
    <lineage>
        <taxon>Eukaryota</taxon>
        <taxon>Metazoa</taxon>
        <taxon>Ecdysozoa</taxon>
        <taxon>Arthropoda</taxon>
        <taxon>Hexapoda</taxon>
        <taxon>Insecta</taxon>
        <taxon>Pterygota</taxon>
        <taxon>Neoptera</taxon>
        <taxon>Endopterygota</taxon>
        <taxon>Lepidoptera</taxon>
        <taxon>Glossata</taxon>
        <taxon>Ditrysia</taxon>
        <taxon>Gelechioidea</taxon>
        <taxon>Gelechiidae</taxon>
        <taxon>Apatetrinae</taxon>
        <taxon>Pectinophora</taxon>
    </lineage>
</organism>
<feature type="transmembrane region" description="Helical" evidence="6">
    <location>
        <begin position="164"/>
        <end position="183"/>
    </location>
</feature>
<feature type="non-terminal residue" evidence="7">
    <location>
        <position position="1"/>
    </location>
</feature>
<dbReference type="PANTHER" id="PTHR23511:SF34">
    <property type="entry name" value="SYNAPTIC VESICLE GLYCOPROTEIN 2"/>
    <property type="match status" value="1"/>
</dbReference>
<feature type="transmembrane region" description="Helical" evidence="6">
    <location>
        <begin position="70"/>
        <end position="88"/>
    </location>
</feature>
<dbReference type="InterPro" id="IPR036259">
    <property type="entry name" value="MFS_trans_sf"/>
</dbReference>
<keyword evidence="2" id="KW-0813">Transport</keyword>
<name>A0A1E1WMH4_PECGO</name>
<accession>A0A1E1WMH4</accession>
<dbReference type="AlphaFoldDB" id="A0A1E1WMH4"/>
<dbReference type="PANTHER" id="PTHR23511">
    <property type="entry name" value="SYNAPTIC VESICLE GLYCOPROTEIN 2"/>
    <property type="match status" value="1"/>
</dbReference>
<evidence type="ECO:0000256" key="5">
    <source>
        <dbReference type="ARBA" id="ARBA00023136"/>
    </source>
</evidence>
<evidence type="ECO:0000256" key="2">
    <source>
        <dbReference type="ARBA" id="ARBA00022448"/>
    </source>
</evidence>
<dbReference type="Gene3D" id="1.20.1250.20">
    <property type="entry name" value="MFS general substrate transporter like domains"/>
    <property type="match status" value="1"/>
</dbReference>
<evidence type="ECO:0000256" key="1">
    <source>
        <dbReference type="ARBA" id="ARBA00004141"/>
    </source>
</evidence>
<protein>
    <submittedName>
        <fullName evidence="7">Uncharacterized protein</fullName>
    </submittedName>
</protein>
<comment type="subcellular location">
    <subcellularLocation>
        <location evidence="1">Membrane</location>
        <topology evidence="1">Multi-pass membrane protein</topology>
    </subcellularLocation>
</comment>
<dbReference type="EMBL" id="GDQN01002850">
    <property type="protein sequence ID" value="JAT88204.1"/>
    <property type="molecule type" value="Transcribed_RNA"/>
</dbReference>
<reference evidence="7" key="1">
    <citation type="submission" date="2015-09" db="EMBL/GenBank/DDBJ databases">
        <title>De novo assembly of Pectinophora gossypiella (Pink Bollworm) gut transcriptome.</title>
        <authorList>
            <person name="Tassone E.E."/>
        </authorList>
    </citation>
    <scope>NUCLEOTIDE SEQUENCE</scope>
</reference>
<feature type="transmembrane region" description="Helical" evidence="6">
    <location>
        <begin position="138"/>
        <end position="157"/>
    </location>
</feature>
<gene>
    <name evidence="7" type="ORF">g.17035</name>
</gene>
<evidence type="ECO:0000313" key="7">
    <source>
        <dbReference type="EMBL" id="JAT88204.1"/>
    </source>
</evidence>
<feature type="non-terminal residue" evidence="7">
    <location>
        <position position="184"/>
    </location>
</feature>
<keyword evidence="4 6" id="KW-1133">Transmembrane helix</keyword>
<proteinExistence type="predicted"/>